<dbReference type="EMBL" id="CCRF01000103">
    <property type="protein sequence ID" value="CEE03264.1"/>
    <property type="molecule type" value="Genomic_DNA"/>
</dbReference>
<protein>
    <submittedName>
        <fullName evidence="1">Uncharacterized protein</fullName>
    </submittedName>
</protein>
<evidence type="ECO:0000313" key="1">
    <source>
        <dbReference type="EMBL" id="CEE03264.1"/>
    </source>
</evidence>
<keyword evidence="2" id="KW-1185">Reference proteome</keyword>
<gene>
    <name evidence="1" type="ORF">BT1A1_3483</name>
</gene>
<accession>A0A090KX06</accession>
<sequence>MYKILCKKAGVILIIMSILGLMGCGNDKYTVKRIEKALTEKYGGTFEVLALGNRYGTMTNDYVRADVKAVDSGVVFSAKMNTKGEIIADNYAGVLVSKQLEDMLNSNLESEGITAKSCMTGFSSIDTGEIEVGISFNDYIAKHKPESFGGYLVVKESPNNTGAAFINAFQKTFDTIKNIELVANVWIIPEENYDEIIAEMSQLPDIDNSWFDDKNTLNYFKFVMSTDGVNMAENEINQLFQGGD</sequence>
<name>A0A090KX06_9BACI</name>
<dbReference type="Proteomes" id="UP000040576">
    <property type="component" value="Unassembled WGS sequence"/>
</dbReference>
<evidence type="ECO:0000313" key="2">
    <source>
        <dbReference type="Proteomes" id="UP000040576"/>
    </source>
</evidence>
<reference evidence="1 2" key="1">
    <citation type="submission" date="2014-07" db="EMBL/GenBank/DDBJ databases">
        <authorList>
            <person name="Wibberg Daniel"/>
        </authorList>
    </citation>
    <scope>NUCLEOTIDE SEQUENCE [LARGE SCALE GENOMIC DNA]</scope>
</reference>
<dbReference type="PROSITE" id="PS51257">
    <property type="entry name" value="PROKAR_LIPOPROTEIN"/>
    <property type="match status" value="1"/>
</dbReference>
<proteinExistence type="predicted"/>
<dbReference type="AlphaFoldDB" id="A0A090KX06"/>
<dbReference type="RefSeq" id="WP_034773555.1">
    <property type="nucleotide sequence ID" value="NZ_CCRF01000103.1"/>
</dbReference>
<organism evidence="1 2">
    <name type="scientific">Caldibacillus thermoamylovorans</name>
    <dbReference type="NCBI Taxonomy" id="35841"/>
    <lineage>
        <taxon>Bacteria</taxon>
        <taxon>Bacillati</taxon>
        <taxon>Bacillota</taxon>
        <taxon>Bacilli</taxon>
        <taxon>Bacillales</taxon>
        <taxon>Bacillaceae</taxon>
        <taxon>Caldibacillus</taxon>
    </lineage>
</organism>